<comment type="caution">
    <text evidence="2">The sequence shown here is derived from an EMBL/GenBank/DDBJ whole genome shotgun (WGS) entry which is preliminary data.</text>
</comment>
<feature type="transmembrane region" description="Helical" evidence="1">
    <location>
        <begin position="46"/>
        <end position="67"/>
    </location>
</feature>
<keyword evidence="3" id="KW-1185">Reference proteome</keyword>
<protein>
    <submittedName>
        <fullName evidence="2">Uncharacterized protein</fullName>
    </submittedName>
</protein>
<dbReference type="EMBL" id="BJXB01000023">
    <property type="protein sequence ID" value="GEM48719.1"/>
    <property type="molecule type" value="Genomic_DNA"/>
</dbReference>
<dbReference type="Proteomes" id="UP000321306">
    <property type="component" value="Unassembled WGS sequence"/>
</dbReference>
<gene>
    <name evidence="2" type="ORF">DC3_43540</name>
</gene>
<evidence type="ECO:0000313" key="3">
    <source>
        <dbReference type="Proteomes" id="UP000321306"/>
    </source>
</evidence>
<accession>A0A511N784</accession>
<keyword evidence="1" id="KW-0472">Membrane</keyword>
<name>A0A511N784_DEIC1</name>
<keyword evidence="1" id="KW-0812">Transmembrane</keyword>
<sequence length="76" mass="8244">MTHITGTKKPPPVGKYLVICILAGLSIHLGYQGFIELCFFCATRDYHHYGTGASLIVLAMLAFGVALKLCEGKSTR</sequence>
<reference evidence="2 3" key="1">
    <citation type="submission" date="2019-07" db="EMBL/GenBank/DDBJ databases">
        <title>Whole genome shotgun sequence of Deinococcus cellulosilyticus NBRC 106333.</title>
        <authorList>
            <person name="Hosoyama A."/>
            <person name="Uohara A."/>
            <person name="Ohji S."/>
            <person name="Ichikawa N."/>
        </authorList>
    </citation>
    <scope>NUCLEOTIDE SEQUENCE [LARGE SCALE GENOMIC DNA]</scope>
    <source>
        <strain evidence="2 3">NBRC 106333</strain>
    </source>
</reference>
<evidence type="ECO:0000256" key="1">
    <source>
        <dbReference type="SAM" id="Phobius"/>
    </source>
</evidence>
<keyword evidence="1" id="KW-1133">Transmembrane helix</keyword>
<dbReference type="RefSeq" id="WP_146888027.1">
    <property type="nucleotide sequence ID" value="NZ_BJXB01000023.1"/>
</dbReference>
<organism evidence="2 3">
    <name type="scientific">Deinococcus cellulosilyticus (strain DSM 18568 / NBRC 106333 / KACC 11606 / 5516J-15)</name>
    <dbReference type="NCBI Taxonomy" id="1223518"/>
    <lineage>
        <taxon>Bacteria</taxon>
        <taxon>Thermotogati</taxon>
        <taxon>Deinococcota</taxon>
        <taxon>Deinococci</taxon>
        <taxon>Deinococcales</taxon>
        <taxon>Deinococcaceae</taxon>
        <taxon>Deinococcus</taxon>
    </lineage>
</organism>
<feature type="transmembrane region" description="Helical" evidence="1">
    <location>
        <begin position="16"/>
        <end position="34"/>
    </location>
</feature>
<evidence type="ECO:0000313" key="2">
    <source>
        <dbReference type="EMBL" id="GEM48719.1"/>
    </source>
</evidence>
<dbReference type="AlphaFoldDB" id="A0A511N784"/>
<proteinExistence type="predicted"/>